<dbReference type="InterPro" id="IPR016181">
    <property type="entry name" value="Acyl_CoA_acyltransferase"/>
</dbReference>
<dbReference type="EC" id="2.3.2.30" evidence="7"/>
<comment type="catalytic activity">
    <reaction evidence="10">
        <text>a (3R)-hydroxyacyl-[ACP] + L-ornithine = a lyso-ornithine lipid + holo-[ACP] + H(+)</text>
        <dbReference type="Rhea" id="RHEA:20633"/>
        <dbReference type="Rhea" id="RHEA-COMP:9685"/>
        <dbReference type="Rhea" id="RHEA-COMP:9945"/>
        <dbReference type="ChEBI" id="CHEBI:15378"/>
        <dbReference type="ChEBI" id="CHEBI:46911"/>
        <dbReference type="ChEBI" id="CHEBI:64479"/>
        <dbReference type="ChEBI" id="CHEBI:78827"/>
        <dbReference type="ChEBI" id="CHEBI:138482"/>
        <dbReference type="EC" id="2.3.2.30"/>
    </reaction>
    <physiologicalReaction direction="left-to-right" evidence="10">
        <dbReference type="Rhea" id="RHEA:20634"/>
    </physiologicalReaction>
</comment>
<keyword evidence="3" id="KW-0808">Transferase</keyword>
<dbReference type="GO" id="GO:0043810">
    <property type="term" value="F:ornithine-acyl [acyl carrier protein] N-acyltransferase activity"/>
    <property type="evidence" value="ECO:0007669"/>
    <property type="project" value="UniProtKB-EC"/>
</dbReference>
<dbReference type="GO" id="GO:0006629">
    <property type="term" value="P:lipid metabolic process"/>
    <property type="evidence" value="ECO:0007669"/>
    <property type="project" value="UniProtKB-KW"/>
</dbReference>
<evidence type="ECO:0000256" key="10">
    <source>
        <dbReference type="ARBA" id="ARBA00047785"/>
    </source>
</evidence>
<evidence type="ECO:0000256" key="2">
    <source>
        <dbReference type="ARBA" id="ARBA00022516"/>
    </source>
</evidence>
<sequence>MKGVQPMTAAIHHDTHQNLRPHLPQLRVELAATPADVYASQRLRYEIFAKEQGAQLESASEGIDRDHYDDYCHHLLVRRTDNNEVVGSTRILTTPNARKAGSFYSENEFDLRGLFPQLKGNAIEIGRTCIHPDFRNGAGIGMLWLGLAQFMEMHRVDFMFGCASISMNDGGAQASAIMQEARANNIAPAELRVKPLMHLLPAQPAAKVNMPPLLKAYLKLGAWVAGEPCLDPDFNVADIFILLDVNNLNTRYHRHFVQGSLQRRPVSDVGLLQAA</sequence>
<dbReference type="EMBL" id="MTEJ01000295">
    <property type="protein sequence ID" value="OQX05328.1"/>
    <property type="molecule type" value="Genomic_DNA"/>
</dbReference>
<evidence type="ECO:0000256" key="6">
    <source>
        <dbReference type="ARBA" id="ARBA00038095"/>
    </source>
</evidence>
<dbReference type="SUPFAM" id="SSF55729">
    <property type="entry name" value="Acyl-CoA N-acyltransferases (Nat)"/>
    <property type="match status" value="1"/>
</dbReference>
<evidence type="ECO:0000256" key="8">
    <source>
        <dbReference type="ARBA" id="ARBA00039866"/>
    </source>
</evidence>
<evidence type="ECO:0000313" key="11">
    <source>
        <dbReference type="EMBL" id="OQX05328.1"/>
    </source>
</evidence>
<comment type="pathway">
    <text evidence="1">Lipid metabolism.</text>
</comment>
<dbReference type="STRING" id="1123401.GCA_000621325_03504"/>
<dbReference type="PANTHER" id="PTHR37323">
    <property type="entry name" value="GCN5-RELATED N-ACETYLTRANSFERASE"/>
    <property type="match status" value="1"/>
</dbReference>
<dbReference type="Gene3D" id="3.40.630.30">
    <property type="match status" value="1"/>
</dbReference>
<evidence type="ECO:0000256" key="3">
    <source>
        <dbReference type="ARBA" id="ARBA00022679"/>
    </source>
</evidence>
<evidence type="ECO:0000256" key="1">
    <source>
        <dbReference type="ARBA" id="ARBA00005189"/>
    </source>
</evidence>
<organism evidence="11 12">
    <name type="scientific">Thiothrix lacustris</name>
    <dbReference type="NCBI Taxonomy" id="525917"/>
    <lineage>
        <taxon>Bacteria</taxon>
        <taxon>Pseudomonadati</taxon>
        <taxon>Pseudomonadota</taxon>
        <taxon>Gammaproteobacteria</taxon>
        <taxon>Thiotrichales</taxon>
        <taxon>Thiotrichaceae</taxon>
        <taxon>Thiothrix</taxon>
    </lineage>
</organism>
<dbReference type="Proteomes" id="UP000192491">
    <property type="component" value="Unassembled WGS sequence"/>
</dbReference>
<dbReference type="Pfam" id="PF13444">
    <property type="entry name" value="Acetyltransf_5"/>
    <property type="match status" value="1"/>
</dbReference>
<evidence type="ECO:0000256" key="4">
    <source>
        <dbReference type="ARBA" id="ARBA00023098"/>
    </source>
</evidence>
<evidence type="ECO:0000313" key="12">
    <source>
        <dbReference type="Proteomes" id="UP000192491"/>
    </source>
</evidence>
<name>A0A1Y1QH19_9GAMM</name>
<evidence type="ECO:0000256" key="9">
    <source>
        <dbReference type="ARBA" id="ARBA00045724"/>
    </source>
</evidence>
<dbReference type="PANTHER" id="PTHR37323:SF1">
    <property type="entry name" value="L-ORNITHINE N(ALPHA)-ACYLTRANSFERASE"/>
    <property type="match status" value="1"/>
</dbReference>
<gene>
    <name evidence="11" type="ORF">BWK73_33870</name>
</gene>
<evidence type="ECO:0000256" key="7">
    <source>
        <dbReference type="ARBA" id="ARBA00039058"/>
    </source>
</evidence>
<reference evidence="11 12" key="1">
    <citation type="submission" date="2017-01" db="EMBL/GenBank/DDBJ databases">
        <title>Novel large sulfur bacteria in the metagenomes of groundwater-fed chemosynthetic microbial mats in the Lake Huron basin.</title>
        <authorList>
            <person name="Sharrar A.M."/>
            <person name="Flood B.E."/>
            <person name="Bailey J.V."/>
            <person name="Jones D.S."/>
            <person name="Biddanda B."/>
            <person name="Ruberg S.A."/>
            <person name="Marcus D.N."/>
            <person name="Dick G.J."/>
        </authorList>
    </citation>
    <scope>NUCLEOTIDE SEQUENCE [LARGE SCALE GENOMIC DNA]</scope>
    <source>
        <strain evidence="11">A8</strain>
    </source>
</reference>
<protein>
    <recommendedName>
        <fullName evidence="8">L-ornithine N(alpha)-acyltransferase</fullName>
        <ecNumber evidence="7">2.3.2.30</ecNumber>
    </recommendedName>
</protein>
<keyword evidence="5" id="KW-0012">Acyltransferase</keyword>
<comment type="function">
    <text evidence="9">Catalyzes the first step in the biosynthesis of ornithine lipids, which are phosphorus-free membrane lipids. Catalyzes the 3-hydroxyacyl-acyl carrier protein-dependent acylation of ornithine to form lyso-ornithine lipid (LOL).</text>
</comment>
<comment type="similarity">
    <text evidence="6">Belongs to the acetyltransferase family. OlsB subfamily.</text>
</comment>
<keyword evidence="2" id="KW-0444">Lipid biosynthesis</keyword>
<dbReference type="InterPro" id="IPR052351">
    <property type="entry name" value="Ornithine_N-alpha-AT"/>
</dbReference>
<dbReference type="AlphaFoldDB" id="A0A1Y1QH19"/>
<accession>A0A1Y1QH19</accession>
<evidence type="ECO:0000256" key="5">
    <source>
        <dbReference type="ARBA" id="ARBA00023315"/>
    </source>
</evidence>
<dbReference type="eggNOG" id="COG3176">
    <property type="taxonomic scope" value="Bacteria"/>
</dbReference>
<comment type="caution">
    <text evidence="11">The sequence shown here is derived from an EMBL/GenBank/DDBJ whole genome shotgun (WGS) entry which is preliminary data.</text>
</comment>
<keyword evidence="4" id="KW-0443">Lipid metabolism</keyword>
<proteinExistence type="inferred from homology"/>